<dbReference type="GO" id="GO:0110078">
    <property type="term" value="C:TTT Hsp90 cochaperone complex"/>
    <property type="evidence" value="ECO:0007669"/>
    <property type="project" value="InterPro"/>
</dbReference>
<dbReference type="SUPFAM" id="SSF48371">
    <property type="entry name" value="ARM repeat"/>
    <property type="match status" value="1"/>
</dbReference>
<keyword evidence="3" id="KW-1185">Reference proteome</keyword>
<dbReference type="Pfam" id="PF10521">
    <property type="entry name" value="Tti2"/>
    <property type="match status" value="1"/>
</dbReference>
<sequence length="313" mass="36687">MTVEQVLVLWEEAKSLAFEHVTTEEKSTCVLLYLSARCYYSPYFIEGIPKLDSINLNAALDDVKKYFVQDNYQSQDIELYKKDSSFSDSDDDDNIEISRLDIPPVKLKKSRPYTKKWKEFQQVIYAFESILNQFSNDDILINWNTIVPILIQLIDDYVLVNRKIGVSIIHNILKFNVGPLLTRNNISVVFEKSLYPCLTYYKEQRLIEETLNSLLKIIEYTAHKASASYYERLDVLFTRVLKDLRVETNIKLCLIYWQLTIKIKDMLGLMIITYFDTLIPLCCNVLLEPDYPNDLCLKCLEFVESIILKYPIE</sequence>
<accession>A0A075B565</accession>
<dbReference type="AlphaFoldDB" id="A0A075B565"/>
<gene>
    <name evidence="2" type="ORF">O9G_001389</name>
</gene>
<evidence type="ECO:0000313" key="2">
    <source>
        <dbReference type="EMBL" id="EPZ36944.1"/>
    </source>
</evidence>
<protein>
    <submittedName>
        <fullName evidence="2">Uncharacterized protein</fullName>
    </submittedName>
</protein>
<comment type="similarity">
    <text evidence="1">Belongs to the TTI2 family.</text>
</comment>
<dbReference type="GO" id="GO:0005829">
    <property type="term" value="C:cytosol"/>
    <property type="evidence" value="ECO:0007669"/>
    <property type="project" value="TreeGrafter"/>
</dbReference>
<name>A0A075B565_ROZAC</name>
<evidence type="ECO:0000256" key="1">
    <source>
        <dbReference type="ARBA" id="ARBA00034736"/>
    </source>
</evidence>
<organism evidence="2 3">
    <name type="scientific">Rozella allomycis (strain CSF55)</name>
    <dbReference type="NCBI Taxonomy" id="988480"/>
    <lineage>
        <taxon>Eukaryota</taxon>
        <taxon>Fungi</taxon>
        <taxon>Fungi incertae sedis</taxon>
        <taxon>Cryptomycota</taxon>
        <taxon>Cryptomycota incertae sedis</taxon>
        <taxon>Rozella</taxon>
    </lineage>
</organism>
<dbReference type="PANTHER" id="PTHR32226:SF2">
    <property type="entry name" value="TELO2-INTERACTING PROTEIN 2"/>
    <property type="match status" value="1"/>
</dbReference>
<dbReference type="InterPro" id="IPR018870">
    <property type="entry name" value="Tti2"/>
</dbReference>
<dbReference type="GO" id="GO:0005634">
    <property type="term" value="C:nucleus"/>
    <property type="evidence" value="ECO:0007669"/>
    <property type="project" value="TreeGrafter"/>
</dbReference>
<dbReference type="InterPro" id="IPR016024">
    <property type="entry name" value="ARM-type_fold"/>
</dbReference>
<dbReference type="EMBL" id="KE560384">
    <property type="protein sequence ID" value="EPZ36944.1"/>
    <property type="molecule type" value="Genomic_DNA"/>
</dbReference>
<evidence type="ECO:0000313" key="3">
    <source>
        <dbReference type="Proteomes" id="UP000030755"/>
    </source>
</evidence>
<dbReference type="PANTHER" id="PTHR32226">
    <property type="entry name" value="TELO2-INTERACTING PROTEIN 2"/>
    <property type="match status" value="1"/>
</dbReference>
<dbReference type="HOGENOM" id="CLU_888898_0_0_1"/>
<reference evidence="2 3" key="1">
    <citation type="journal article" date="2013" name="Curr. Biol.">
        <title>Shared signatures of parasitism and phylogenomics unite Cryptomycota and microsporidia.</title>
        <authorList>
            <person name="James T.Y."/>
            <person name="Pelin A."/>
            <person name="Bonen L."/>
            <person name="Ahrendt S."/>
            <person name="Sain D."/>
            <person name="Corradi N."/>
            <person name="Stajich J.E."/>
        </authorList>
    </citation>
    <scope>NUCLEOTIDE SEQUENCE [LARGE SCALE GENOMIC DNA]</scope>
    <source>
        <strain evidence="2 3">CSF55</strain>
    </source>
</reference>
<proteinExistence type="inferred from homology"/>
<dbReference type="Proteomes" id="UP000030755">
    <property type="component" value="Unassembled WGS sequence"/>
</dbReference>